<dbReference type="Pfam" id="PF13639">
    <property type="entry name" value="zf-RING_2"/>
    <property type="match status" value="1"/>
</dbReference>
<dbReference type="InterPro" id="IPR001841">
    <property type="entry name" value="Znf_RING"/>
</dbReference>
<evidence type="ECO:0000256" key="4">
    <source>
        <dbReference type="PROSITE-ProRule" id="PRU00175"/>
    </source>
</evidence>
<dbReference type="RefSeq" id="XP_024389303.1">
    <property type="nucleotide sequence ID" value="XM_024533535.2"/>
</dbReference>
<dbReference type="GO" id="GO:0006511">
    <property type="term" value="P:ubiquitin-dependent protein catabolic process"/>
    <property type="evidence" value="ECO:0000318"/>
    <property type="project" value="GO_Central"/>
</dbReference>
<dbReference type="EnsemblPlants" id="Pp3c11_26010V3.3">
    <property type="protein sequence ID" value="Pp3c11_26010V3.3"/>
    <property type="gene ID" value="Pp3c11_26010"/>
</dbReference>
<dbReference type="CDD" id="cd16454">
    <property type="entry name" value="RING-H2_PA-TM-RING"/>
    <property type="match status" value="1"/>
</dbReference>
<evidence type="ECO:0000313" key="8">
    <source>
        <dbReference type="EnsemblPlants" id="Pp3c11_26010V3.1"/>
    </source>
</evidence>
<evidence type="ECO:0000313" key="9">
    <source>
        <dbReference type="Proteomes" id="UP000006727"/>
    </source>
</evidence>
<dbReference type="PaxDb" id="3218-PP1S138_30V6.1"/>
<dbReference type="STRING" id="3218.A0A2K1JWC9"/>
<dbReference type="PANTHER" id="PTHR45931">
    <property type="entry name" value="SI:CH211-59O9.10"/>
    <property type="match status" value="1"/>
</dbReference>
<dbReference type="InterPro" id="IPR013083">
    <property type="entry name" value="Znf_RING/FYVE/PHD"/>
</dbReference>
<keyword evidence="2 4" id="KW-0863">Zinc-finger</keyword>
<feature type="compositionally biased region" description="Basic residues" evidence="5">
    <location>
        <begin position="54"/>
        <end position="73"/>
    </location>
</feature>
<evidence type="ECO:0000256" key="2">
    <source>
        <dbReference type="ARBA" id="ARBA00022771"/>
    </source>
</evidence>
<evidence type="ECO:0000256" key="3">
    <source>
        <dbReference type="ARBA" id="ARBA00022833"/>
    </source>
</evidence>
<dbReference type="KEGG" id="ppp:112288861"/>
<evidence type="ECO:0000256" key="5">
    <source>
        <dbReference type="SAM" id="MobiDB-lite"/>
    </source>
</evidence>
<keyword evidence="1" id="KW-0479">Metal-binding</keyword>
<dbReference type="GeneID" id="112288861"/>
<dbReference type="PROSITE" id="PS50089">
    <property type="entry name" value="ZF_RING_2"/>
    <property type="match status" value="1"/>
</dbReference>
<feature type="compositionally biased region" description="Polar residues" evidence="5">
    <location>
        <begin position="24"/>
        <end position="35"/>
    </location>
</feature>
<dbReference type="SUPFAM" id="SSF57850">
    <property type="entry name" value="RING/U-box"/>
    <property type="match status" value="1"/>
</dbReference>
<reference evidence="7 9" key="1">
    <citation type="journal article" date="2008" name="Science">
        <title>The Physcomitrella genome reveals evolutionary insights into the conquest of land by plants.</title>
        <authorList>
            <person name="Rensing S."/>
            <person name="Lang D."/>
            <person name="Zimmer A."/>
            <person name="Terry A."/>
            <person name="Salamov A."/>
            <person name="Shapiro H."/>
            <person name="Nishiyama T."/>
            <person name="Perroud P.-F."/>
            <person name="Lindquist E."/>
            <person name="Kamisugi Y."/>
            <person name="Tanahashi T."/>
            <person name="Sakakibara K."/>
            <person name="Fujita T."/>
            <person name="Oishi K."/>
            <person name="Shin-I T."/>
            <person name="Kuroki Y."/>
            <person name="Toyoda A."/>
            <person name="Suzuki Y."/>
            <person name="Hashimoto A."/>
            <person name="Yamaguchi K."/>
            <person name="Sugano A."/>
            <person name="Kohara Y."/>
            <person name="Fujiyama A."/>
            <person name="Anterola A."/>
            <person name="Aoki S."/>
            <person name="Ashton N."/>
            <person name="Barbazuk W.B."/>
            <person name="Barker E."/>
            <person name="Bennetzen J."/>
            <person name="Bezanilla M."/>
            <person name="Blankenship R."/>
            <person name="Cho S.H."/>
            <person name="Dutcher S."/>
            <person name="Estelle M."/>
            <person name="Fawcett J.A."/>
            <person name="Gundlach H."/>
            <person name="Hanada K."/>
            <person name="Heyl A."/>
            <person name="Hicks K.A."/>
            <person name="Hugh J."/>
            <person name="Lohr M."/>
            <person name="Mayer K."/>
            <person name="Melkozernov A."/>
            <person name="Murata T."/>
            <person name="Nelson D."/>
            <person name="Pils B."/>
            <person name="Prigge M."/>
            <person name="Reiss B."/>
            <person name="Renner T."/>
            <person name="Rombauts S."/>
            <person name="Rushton P."/>
            <person name="Sanderfoot A."/>
            <person name="Schween G."/>
            <person name="Shiu S.-H."/>
            <person name="Stueber K."/>
            <person name="Theodoulou F.L."/>
            <person name="Tu H."/>
            <person name="Van de Peer Y."/>
            <person name="Verrier P.J."/>
            <person name="Waters E."/>
            <person name="Wood A."/>
            <person name="Yang L."/>
            <person name="Cove D."/>
            <person name="Cuming A."/>
            <person name="Hasebe M."/>
            <person name="Lucas S."/>
            <person name="Mishler D.B."/>
            <person name="Reski R."/>
            <person name="Grigoriev I."/>
            <person name="Quatrano R.S."/>
            <person name="Boore J.L."/>
        </authorList>
    </citation>
    <scope>NUCLEOTIDE SEQUENCE [LARGE SCALE GENOMIC DNA]</scope>
    <source>
        <strain evidence="8 9">cv. Gransden 2004</strain>
    </source>
</reference>
<dbReference type="Gramene" id="Pp3c11_26010V3.1">
    <property type="protein sequence ID" value="Pp3c11_26010V3.1"/>
    <property type="gene ID" value="Pp3c11_26010"/>
</dbReference>
<dbReference type="AlphaFoldDB" id="A0A2K1JWC9"/>
<name>A0A2K1JWC9_PHYPA</name>
<dbReference type="SMART" id="SM00184">
    <property type="entry name" value="RING"/>
    <property type="match status" value="1"/>
</dbReference>
<sequence>MLPGVEVARRRRMRAPAQRRELDSPSTYQFSSSNFPIEGRRSRGNNSSGSSNLAHHHHLHHHHHHHHYHHHVSRSASRNPAALSTQVRRLQDLLQEHRAAASQQQNSNLSFSSSSSSREGHSGTGFRSSRGSRVEEPRLSTLAMMLRGQAHERRLQGAAMEARDRLDERLRSAALPLRFSANSPRRKATTFIRDRFCALLTYFRQALSSLMTSSTTQYETSVLFSDSDDNENFWSDDEEWEHAMREWLTAWVPSLEDRWQPDLFGGNHHHHHHHHHHRSAGVDPHLPLKSREGMSKDAIDAIKRETYGSKKASHSDLDQEDCSVCLDKFITGQKLLALPCNHKFHPNCLTPWLEGHEQCPYCRARITMGTSTLIQPQQQQQQQQQQRLSAAVVETETSSHTSYFVSWMSVVEQGMSRLSHGTS</sequence>
<reference evidence="7 9" key="2">
    <citation type="journal article" date="2018" name="Plant J.">
        <title>The Physcomitrella patens chromosome-scale assembly reveals moss genome structure and evolution.</title>
        <authorList>
            <person name="Lang D."/>
            <person name="Ullrich K.K."/>
            <person name="Murat F."/>
            <person name="Fuchs J."/>
            <person name="Jenkins J."/>
            <person name="Haas F.B."/>
            <person name="Piednoel M."/>
            <person name="Gundlach H."/>
            <person name="Van Bel M."/>
            <person name="Meyberg R."/>
            <person name="Vives C."/>
            <person name="Morata J."/>
            <person name="Symeonidi A."/>
            <person name="Hiss M."/>
            <person name="Muchero W."/>
            <person name="Kamisugi Y."/>
            <person name="Saleh O."/>
            <person name="Blanc G."/>
            <person name="Decker E.L."/>
            <person name="van Gessel N."/>
            <person name="Grimwood J."/>
            <person name="Hayes R.D."/>
            <person name="Graham S.W."/>
            <person name="Gunter L.E."/>
            <person name="McDaniel S.F."/>
            <person name="Hoernstein S.N.W."/>
            <person name="Larsson A."/>
            <person name="Li F.W."/>
            <person name="Perroud P.F."/>
            <person name="Phillips J."/>
            <person name="Ranjan P."/>
            <person name="Rokshar D.S."/>
            <person name="Rothfels C.J."/>
            <person name="Schneider L."/>
            <person name="Shu S."/>
            <person name="Stevenson D.W."/>
            <person name="Thummler F."/>
            <person name="Tillich M."/>
            <person name="Villarreal Aguilar J.C."/>
            <person name="Widiez T."/>
            <person name="Wong G.K."/>
            <person name="Wymore A."/>
            <person name="Zhang Y."/>
            <person name="Zimmer A.D."/>
            <person name="Quatrano R.S."/>
            <person name="Mayer K.F.X."/>
            <person name="Goodstein D."/>
            <person name="Casacuberta J.M."/>
            <person name="Vandepoele K."/>
            <person name="Reski R."/>
            <person name="Cuming A.C."/>
            <person name="Tuskan G.A."/>
            <person name="Maumus F."/>
            <person name="Salse J."/>
            <person name="Schmutz J."/>
            <person name="Rensing S.A."/>
        </authorList>
    </citation>
    <scope>NUCLEOTIDE SEQUENCE [LARGE SCALE GENOMIC DNA]</scope>
    <source>
        <strain evidence="8 9">cv. Gransden 2004</strain>
    </source>
</reference>
<dbReference type="Gene3D" id="3.30.40.10">
    <property type="entry name" value="Zinc/RING finger domain, C3HC4 (zinc finger)"/>
    <property type="match status" value="1"/>
</dbReference>
<keyword evidence="9" id="KW-1185">Reference proteome</keyword>
<feature type="domain" description="RING-type" evidence="6">
    <location>
        <begin position="322"/>
        <end position="363"/>
    </location>
</feature>
<dbReference type="Proteomes" id="UP000006727">
    <property type="component" value="Chromosome 11"/>
</dbReference>
<dbReference type="InterPro" id="IPR051834">
    <property type="entry name" value="RING_finger_E3_ligase"/>
</dbReference>
<dbReference type="OrthoDB" id="8062037at2759"/>
<organism evidence="7">
    <name type="scientific">Physcomitrium patens</name>
    <name type="common">Spreading-leaved earth moss</name>
    <name type="synonym">Physcomitrella patens</name>
    <dbReference type="NCBI Taxonomy" id="3218"/>
    <lineage>
        <taxon>Eukaryota</taxon>
        <taxon>Viridiplantae</taxon>
        <taxon>Streptophyta</taxon>
        <taxon>Embryophyta</taxon>
        <taxon>Bryophyta</taxon>
        <taxon>Bryophytina</taxon>
        <taxon>Bryopsida</taxon>
        <taxon>Funariidae</taxon>
        <taxon>Funariales</taxon>
        <taxon>Funariaceae</taxon>
        <taxon>Physcomitrium</taxon>
    </lineage>
</organism>
<evidence type="ECO:0000256" key="1">
    <source>
        <dbReference type="ARBA" id="ARBA00022723"/>
    </source>
</evidence>
<reference evidence="8" key="3">
    <citation type="submission" date="2020-12" db="UniProtKB">
        <authorList>
            <consortium name="EnsemblPlants"/>
        </authorList>
    </citation>
    <scope>IDENTIFICATION</scope>
</reference>
<gene>
    <name evidence="8" type="primary">LOC112288861</name>
    <name evidence="7" type="ORF">PHYPA_015601</name>
</gene>
<dbReference type="GO" id="GO:0008270">
    <property type="term" value="F:zinc ion binding"/>
    <property type="evidence" value="ECO:0007669"/>
    <property type="project" value="UniProtKB-KW"/>
</dbReference>
<feature type="region of interest" description="Disordered" evidence="5">
    <location>
        <begin position="1"/>
        <end position="82"/>
    </location>
</feature>
<evidence type="ECO:0000313" key="7">
    <source>
        <dbReference type="EMBL" id="PNR45830.1"/>
    </source>
</evidence>
<dbReference type="GO" id="GO:0061630">
    <property type="term" value="F:ubiquitin protein ligase activity"/>
    <property type="evidence" value="ECO:0000318"/>
    <property type="project" value="GO_Central"/>
</dbReference>
<dbReference type="PANTHER" id="PTHR45931:SF3">
    <property type="entry name" value="RING ZINC FINGER-CONTAINING PROTEIN"/>
    <property type="match status" value="1"/>
</dbReference>
<feature type="region of interest" description="Disordered" evidence="5">
    <location>
        <begin position="97"/>
        <end position="136"/>
    </location>
</feature>
<accession>A0A2K1JWC9</accession>
<protein>
    <recommendedName>
        <fullName evidence="6">RING-type domain-containing protein</fullName>
    </recommendedName>
</protein>
<dbReference type="EnsemblPlants" id="Pp3c11_26010V3.1">
    <property type="protein sequence ID" value="Pp3c11_26010V3.1"/>
    <property type="gene ID" value="Pp3c11_26010"/>
</dbReference>
<proteinExistence type="predicted"/>
<evidence type="ECO:0000259" key="6">
    <source>
        <dbReference type="PROSITE" id="PS50089"/>
    </source>
</evidence>
<dbReference type="Gramene" id="Pp3c11_26010V3.3">
    <property type="protein sequence ID" value="Pp3c11_26010V3.3"/>
    <property type="gene ID" value="Pp3c11_26010"/>
</dbReference>
<keyword evidence="3" id="KW-0862">Zinc</keyword>
<dbReference type="EMBL" id="ABEU02000011">
    <property type="protein sequence ID" value="PNR45830.1"/>
    <property type="molecule type" value="Genomic_DNA"/>
</dbReference>
<feature type="compositionally biased region" description="Low complexity" evidence="5">
    <location>
        <begin position="100"/>
        <end position="117"/>
    </location>
</feature>